<evidence type="ECO:0000256" key="6">
    <source>
        <dbReference type="SAM" id="MobiDB-lite"/>
    </source>
</evidence>
<evidence type="ECO:0000256" key="1">
    <source>
        <dbReference type="ARBA" id="ARBA00004123"/>
    </source>
</evidence>
<comment type="subcellular location">
    <subcellularLocation>
        <location evidence="1">Nucleus</location>
    </subcellularLocation>
</comment>
<reference evidence="8 9" key="1">
    <citation type="journal article" date="2019" name="Nat. Ecol. Evol.">
        <title>Megaphylogeny resolves global patterns of mushroom evolution.</title>
        <authorList>
            <person name="Varga T."/>
            <person name="Krizsan K."/>
            <person name="Foldi C."/>
            <person name="Dima B."/>
            <person name="Sanchez-Garcia M."/>
            <person name="Sanchez-Ramirez S."/>
            <person name="Szollosi G.J."/>
            <person name="Szarkandi J.G."/>
            <person name="Papp V."/>
            <person name="Albert L."/>
            <person name="Andreopoulos W."/>
            <person name="Angelini C."/>
            <person name="Antonin V."/>
            <person name="Barry K.W."/>
            <person name="Bougher N.L."/>
            <person name="Buchanan P."/>
            <person name="Buyck B."/>
            <person name="Bense V."/>
            <person name="Catcheside P."/>
            <person name="Chovatia M."/>
            <person name="Cooper J."/>
            <person name="Damon W."/>
            <person name="Desjardin D."/>
            <person name="Finy P."/>
            <person name="Geml J."/>
            <person name="Haridas S."/>
            <person name="Hughes K."/>
            <person name="Justo A."/>
            <person name="Karasinski D."/>
            <person name="Kautmanova I."/>
            <person name="Kiss B."/>
            <person name="Kocsube S."/>
            <person name="Kotiranta H."/>
            <person name="LaButti K.M."/>
            <person name="Lechner B.E."/>
            <person name="Liimatainen K."/>
            <person name="Lipzen A."/>
            <person name="Lukacs Z."/>
            <person name="Mihaltcheva S."/>
            <person name="Morgado L.N."/>
            <person name="Niskanen T."/>
            <person name="Noordeloos M.E."/>
            <person name="Ohm R.A."/>
            <person name="Ortiz-Santana B."/>
            <person name="Ovrebo C."/>
            <person name="Racz N."/>
            <person name="Riley R."/>
            <person name="Savchenko A."/>
            <person name="Shiryaev A."/>
            <person name="Soop K."/>
            <person name="Spirin V."/>
            <person name="Szebenyi C."/>
            <person name="Tomsovsky M."/>
            <person name="Tulloss R.E."/>
            <person name="Uehling J."/>
            <person name="Grigoriev I.V."/>
            <person name="Vagvolgyi C."/>
            <person name="Papp T."/>
            <person name="Martin F.M."/>
            <person name="Miettinen O."/>
            <person name="Hibbett D.S."/>
            <person name="Nagy L.G."/>
        </authorList>
    </citation>
    <scope>NUCLEOTIDE SEQUENCE [LARGE SCALE GENOMIC DNA]</scope>
    <source>
        <strain evidence="8 9">CBS 309.79</strain>
    </source>
</reference>
<dbReference type="SMART" id="SM00451">
    <property type="entry name" value="ZnF_U1"/>
    <property type="match status" value="1"/>
</dbReference>
<feature type="compositionally biased region" description="Low complexity" evidence="6">
    <location>
        <begin position="87"/>
        <end position="99"/>
    </location>
</feature>
<dbReference type="PANTHER" id="PTHR13173">
    <property type="entry name" value="WW DOMAIN BINDING PROTEIN 4"/>
    <property type="match status" value="1"/>
</dbReference>
<dbReference type="InterPro" id="IPR013085">
    <property type="entry name" value="U1-CZ_Znf_C2H2"/>
</dbReference>
<sequence length="264" mass="29268">MSEYWVSRKKYFCQYCDIYIADDAPSRQQHENGMRHKGNKDRFVRSLYKAGEKRKRDEDEEKREMAAINRAADASFAEDVAAGRAKASSLAAASSSKAESSSRKTAVKSNNPWANYSTPESLGYTDPEAVKHAAEMARRQKEGVVGEWEIITPAVAPTLETSTGQDVERVKGQDMHRDAVPERNEPADEDDTRTFKLRKKIGGLGGLYDPGLITITKKESDGDEVSGDGDVKTEEEPVVKLENNAEGSASGSSSSLFRKRRRKI</sequence>
<dbReference type="GO" id="GO:0003723">
    <property type="term" value="F:RNA binding"/>
    <property type="evidence" value="ECO:0007669"/>
    <property type="project" value="TreeGrafter"/>
</dbReference>
<dbReference type="InterPro" id="IPR036236">
    <property type="entry name" value="Znf_C2H2_sf"/>
</dbReference>
<dbReference type="InterPro" id="IPR003604">
    <property type="entry name" value="Matrin/U1-like-C_Znf_C2H2"/>
</dbReference>
<dbReference type="STRING" id="1884261.A0A5C3QKF1"/>
<keyword evidence="3" id="KW-0863">Zinc-finger</keyword>
<evidence type="ECO:0000256" key="5">
    <source>
        <dbReference type="ARBA" id="ARBA00023242"/>
    </source>
</evidence>
<dbReference type="OrthoDB" id="191651at2759"/>
<dbReference type="GO" id="GO:0000398">
    <property type="term" value="P:mRNA splicing, via spliceosome"/>
    <property type="evidence" value="ECO:0007669"/>
    <property type="project" value="InterPro"/>
</dbReference>
<dbReference type="Pfam" id="PF06220">
    <property type="entry name" value="zf-U1"/>
    <property type="match status" value="1"/>
</dbReference>
<evidence type="ECO:0000313" key="9">
    <source>
        <dbReference type="Proteomes" id="UP000305067"/>
    </source>
</evidence>
<dbReference type="EMBL" id="ML178824">
    <property type="protein sequence ID" value="TFL01620.1"/>
    <property type="molecule type" value="Genomic_DNA"/>
</dbReference>
<feature type="domain" description="Matrin-type" evidence="7">
    <location>
        <begin position="11"/>
        <end position="42"/>
    </location>
</feature>
<feature type="region of interest" description="Disordered" evidence="6">
    <location>
        <begin position="215"/>
        <end position="264"/>
    </location>
</feature>
<protein>
    <recommendedName>
        <fullName evidence="7">Matrin-type domain-containing protein</fullName>
    </recommendedName>
</protein>
<dbReference type="InterPro" id="IPR040023">
    <property type="entry name" value="WBP4"/>
</dbReference>
<feature type="compositionally biased region" description="Polar residues" evidence="6">
    <location>
        <begin position="107"/>
        <end position="120"/>
    </location>
</feature>
<feature type="region of interest" description="Disordered" evidence="6">
    <location>
        <begin position="29"/>
        <end position="62"/>
    </location>
</feature>
<dbReference type="InterPro" id="IPR000690">
    <property type="entry name" value="Matrin/U1-C_Znf_C2H2"/>
</dbReference>
<feature type="compositionally biased region" description="Basic and acidic residues" evidence="6">
    <location>
        <begin position="166"/>
        <end position="186"/>
    </location>
</feature>
<dbReference type="AlphaFoldDB" id="A0A5C3QKF1"/>
<evidence type="ECO:0000256" key="3">
    <source>
        <dbReference type="ARBA" id="ARBA00022771"/>
    </source>
</evidence>
<evidence type="ECO:0000256" key="2">
    <source>
        <dbReference type="ARBA" id="ARBA00022723"/>
    </source>
</evidence>
<name>A0A5C3QKF1_9AGAR</name>
<accession>A0A5C3QKF1</accession>
<feature type="compositionally biased region" description="Basic and acidic residues" evidence="6">
    <location>
        <begin position="229"/>
        <end position="239"/>
    </location>
</feature>
<evidence type="ECO:0000259" key="7">
    <source>
        <dbReference type="PROSITE" id="PS50171"/>
    </source>
</evidence>
<dbReference type="Proteomes" id="UP000305067">
    <property type="component" value="Unassembled WGS sequence"/>
</dbReference>
<proteinExistence type="predicted"/>
<keyword evidence="4" id="KW-0862">Zinc</keyword>
<gene>
    <name evidence="8" type="ORF">BDV98DRAFT_649889</name>
</gene>
<evidence type="ECO:0000313" key="8">
    <source>
        <dbReference type="EMBL" id="TFL01620.1"/>
    </source>
</evidence>
<dbReference type="SUPFAM" id="SSF57667">
    <property type="entry name" value="beta-beta-alpha zinc fingers"/>
    <property type="match status" value="1"/>
</dbReference>
<dbReference type="PANTHER" id="PTHR13173:SF10">
    <property type="entry name" value="WW DOMAIN-BINDING PROTEIN 4"/>
    <property type="match status" value="1"/>
</dbReference>
<dbReference type="GO" id="GO:0008270">
    <property type="term" value="F:zinc ion binding"/>
    <property type="evidence" value="ECO:0007669"/>
    <property type="project" value="UniProtKB-KW"/>
</dbReference>
<feature type="compositionally biased region" description="Low complexity" evidence="6">
    <location>
        <begin position="242"/>
        <end position="255"/>
    </location>
</feature>
<feature type="region of interest" description="Disordered" evidence="6">
    <location>
        <begin position="87"/>
        <end position="124"/>
    </location>
</feature>
<keyword evidence="2" id="KW-0479">Metal-binding</keyword>
<keyword evidence="5" id="KW-0539">Nucleus</keyword>
<evidence type="ECO:0000256" key="4">
    <source>
        <dbReference type="ARBA" id="ARBA00022833"/>
    </source>
</evidence>
<dbReference type="Gene3D" id="3.30.160.60">
    <property type="entry name" value="Classic Zinc Finger"/>
    <property type="match status" value="1"/>
</dbReference>
<feature type="region of interest" description="Disordered" evidence="6">
    <location>
        <begin position="156"/>
        <end position="192"/>
    </location>
</feature>
<keyword evidence="9" id="KW-1185">Reference proteome</keyword>
<dbReference type="GO" id="GO:0071011">
    <property type="term" value="C:precatalytic spliceosome"/>
    <property type="evidence" value="ECO:0007669"/>
    <property type="project" value="TreeGrafter"/>
</dbReference>
<dbReference type="PROSITE" id="PS50171">
    <property type="entry name" value="ZF_MATRIN"/>
    <property type="match status" value="1"/>
</dbReference>
<organism evidence="8 9">
    <name type="scientific">Pterulicium gracile</name>
    <dbReference type="NCBI Taxonomy" id="1884261"/>
    <lineage>
        <taxon>Eukaryota</taxon>
        <taxon>Fungi</taxon>
        <taxon>Dikarya</taxon>
        <taxon>Basidiomycota</taxon>
        <taxon>Agaricomycotina</taxon>
        <taxon>Agaricomycetes</taxon>
        <taxon>Agaricomycetidae</taxon>
        <taxon>Agaricales</taxon>
        <taxon>Pleurotineae</taxon>
        <taxon>Pterulaceae</taxon>
        <taxon>Pterulicium</taxon>
    </lineage>
</organism>